<organism evidence="11 12">
    <name type="scientific">Funneliformis mosseae</name>
    <name type="common">Endomycorrhizal fungus</name>
    <name type="synonym">Glomus mosseae</name>
    <dbReference type="NCBI Taxonomy" id="27381"/>
    <lineage>
        <taxon>Eukaryota</taxon>
        <taxon>Fungi</taxon>
        <taxon>Fungi incertae sedis</taxon>
        <taxon>Mucoromycota</taxon>
        <taxon>Glomeromycotina</taxon>
        <taxon>Glomeromycetes</taxon>
        <taxon>Glomerales</taxon>
        <taxon>Glomeraceae</taxon>
        <taxon>Funneliformis</taxon>
    </lineage>
</organism>
<dbReference type="Gene3D" id="3.30.160.60">
    <property type="entry name" value="Classic Zinc Finger"/>
    <property type="match status" value="2"/>
</dbReference>
<dbReference type="FunFam" id="3.30.160.60:FF:001102">
    <property type="entry name" value="Transcription factor IIIA"/>
    <property type="match status" value="1"/>
</dbReference>
<keyword evidence="6" id="KW-0805">Transcription regulation</keyword>
<dbReference type="SUPFAM" id="SSF57667">
    <property type="entry name" value="beta-beta-alpha zinc fingers"/>
    <property type="match status" value="1"/>
</dbReference>
<evidence type="ECO:0000256" key="9">
    <source>
        <dbReference type="PROSITE-ProRule" id="PRU00042"/>
    </source>
</evidence>
<evidence type="ECO:0000313" key="11">
    <source>
        <dbReference type="EMBL" id="CAG8685078.1"/>
    </source>
</evidence>
<evidence type="ECO:0000256" key="8">
    <source>
        <dbReference type="ARBA" id="ARBA00023242"/>
    </source>
</evidence>
<name>A0A9N9EN26_FUNMO</name>
<dbReference type="Proteomes" id="UP000789375">
    <property type="component" value="Unassembled WGS sequence"/>
</dbReference>
<dbReference type="SMART" id="SM00355">
    <property type="entry name" value="ZnF_C2H2"/>
    <property type="match status" value="2"/>
</dbReference>
<dbReference type="PROSITE" id="PS50157">
    <property type="entry name" value="ZINC_FINGER_C2H2_2"/>
    <property type="match status" value="2"/>
</dbReference>
<gene>
    <name evidence="11" type="ORF">FMOSSE_LOCUS13091</name>
</gene>
<dbReference type="GO" id="GO:0031519">
    <property type="term" value="C:PcG protein complex"/>
    <property type="evidence" value="ECO:0007669"/>
    <property type="project" value="TreeGrafter"/>
</dbReference>
<dbReference type="EMBL" id="CAJVPP010007176">
    <property type="protein sequence ID" value="CAG8685078.1"/>
    <property type="molecule type" value="Genomic_DNA"/>
</dbReference>
<evidence type="ECO:0000313" key="12">
    <source>
        <dbReference type="Proteomes" id="UP000789375"/>
    </source>
</evidence>
<sequence>VEAITSNTFANITPPFLASTSQQQRQHAAVSAATAQFAYVQQQQQIQQPSYSSSAYPPSTMDRRTSLNTGLVPSIHHQPLSNHKVVHQLSPSVDGGSSDGTADSWRTSVVMTAAQDNNGNPFPFNSYKPKGYDERALDPTFFTDHPMKMPSGHNTAAPMGYFGQPPVSYDRNGMPHFATPQDYPITMAGLANPNGNSRNAPQFQNPQRPRPVTPQDMMTTFSSKTVSSTPKRYKCNVCQKRFTRPSSLQTHTYSHTGEKPFKCPIEGCGRHFSVVSNLRRHQKIHTK</sequence>
<dbReference type="PROSITE" id="PS00028">
    <property type="entry name" value="ZINC_FINGER_C2H2_1"/>
    <property type="match status" value="2"/>
</dbReference>
<comment type="subcellular location">
    <subcellularLocation>
        <location evidence="1">Nucleus</location>
    </subcellularLocation>
</comment>
<evidence type="ECO:0000256" key="1">
    <source>
        <dbReference type="ARBA" id="ARBA00004123"/>
    </source>
</evidence>
<keyword evidence="8" id="KW-0539">Nucleus</keyword>
<keyword evidence="4 9" id="KW-0863">Zinc-finger</keyword>
<dbReference type="InterPro" id="IPR036236">
    <property type="entry name" value="Znf_C2H2_sf"/>
</dbReference>
<dbReference type="GO" id="GO:0008270">
    <property type="term" value="F:zinc ion binding"/>
    <property type="evidence" value="ECO:0007669"/>
    <property type="project" value="UniProtKB-KW"/>
</dbReference>
<dbReference type="Pfam" id="PF00096">
    <property type="entry name" value="zf-C2H2"/>
    <property type="match status" value="2"/>
</dbReference>
<dbReference type="GO" id="GO:0000785">
    <property type="term" value="C:chromatin"/>
    <property type="evidence" value="ECO:0007669"/>
    <property type="project" value="TreeGrafter"/>
</dbReference>
<dbReference type="GO" id="GO:0005667">
    <property type="term" value="C:transcription regulator complex"/>
    <property type="evidence" value="ECO:0007669"/>
    <property type="project" value="TreeGrafter"/>
</dbReference>
<feature type="domain" description="C2H2-type" evidence="10">
    <location>
        <begin position="261"/>
        <end position="287"/>
    </location>
</feature>
<evidence type="ECO:0000256" key="2">
    <source>
        <dbReference type="ARBA" id="ARBA00022723"/>
    </source>
</evidence>
<evidence type="ECO:0000256" key="3">
    <source>
        <dbReference type="ARBA" id="ARBA00022737"/>
    </source>
</evidence>
<dbReference type="InterPro" id="IPR013087">
    <property type="entry name" value="Znf_C2H2_type"/>
</dbReference>
<keyword evidence="5" id="KW-0862">Zinc</keyword>
<dbReference type="GO" id="GO:0000978">
    <property type="term" value="F:RNA polymerase II cis-regulatory region sequence-specific DNA binding"/>
    <property type="evidence" value="ECO:0007669"/>
    <property type="project" value="TreeGrafter"/>
</dbReference>
<evidence type="ECO:0000256" key="5">
    <source>
        <dbReference type="ARBA" id="ARBA00022833"/>
    </source>
</evidence>
<dbReference type="FunFam" id="3.30.160.60:FF:000062">
    <property type="entry name" value="RB-associated KRAB zinc finger protein-like"/>
    <property type="match status" value="1"/>
</dbReference>
<protein>
    <submittedName>
        <fullName evidence="11">5005_t:CDS:1</fullName>
    </submittedName>
</protein>
<feature type="domain" description="C2H2-type" evidence="10">
    <location>
        <begin position="233"/>
        <end position="260"/>
    </location>
</feature>
<dbReference type="AlphaFoldDB" id="A0A9N9EN26"/>
<dbReference type="PANTHER" id="PTHR14003">
    <property type="entry name" value="TRANSCRIPTIONAL REPRESSOR PROTEIN YY"/>
    <property type="match status" value="1"/>
</dbReference>
<evidence type="ECO:0000256" key="7">
    <source>
        <dbReference type="ARBA" id="ARBA00023163"/>
    </source>
</evidence>
<evidence type="ECO:0000259" key="10">
    <source>
        <dbReference type="PROSITE" id="PS50157"/>
    </source>
</evidence>
<evidence type="ECO:0000256" key="6">
    <source>
        <dbReference type="ARBA" id="ARBA00023015"/>
    </source>
</evidence>
<proteinExistence type="predicted"/>
<evidence type="ECO:0000256" key="4">
    <source>
        <dbReference type="ARBA" id="ARBA00022771"/>
    </source>
</evidence>
<dbReference type="PANTHER" id="PTHR14003:SF20">
    <property type="entry name" value="FINGER DOMAIN PROTEIN, PUTATIVE (AFU_ORTHOLOGUE AFUA_4G10380)-RELATED"/>
    <property type="match status" value="1"/>
</dbReference>
<keyword evidence="3" id="KW-0677">Repeat</keyword>
<keyword evidence="12" id="KW-1185">Reference proteome</keyword>
<feature type="non-terminal residue" evidence="11">
    <location>
        <position position="287"/>
    </location>
</feature>
<keyword evidence="2" id="KW-0479">Metal-binding</keyword>
<accession>A0A9N9EN26</accession>
<keyword evidence="7" id="KW-0804">Transcription</keyword>
<reference evidence="11" key="1">
    <citation type="submission" date="2021-06" db="EMBL/GenBank/DDBJ databases">
        <authorList>
            <person name="Kallberg Y."/>
            <person name="Tangrot J."/>
            <person name="Rosling A."/>
        </authorList>
    </citation>
    <scope>NUCLEOTIDE SEQUENCE</scope>
    <source>
        <strain evidence="11">87-6 pot B 2015</strain>
    </source>
</reference>
<comment type="caution">
    <text evidence="11">The sequence shown here is derived from an EMBL/GenBank/DDBJ whole genome shotgun (WGS) entry which is preliminary data.</text>
</comment>
<dbReference type="GO" id="GO:0000981">
    <property type="term" value="F:DNA-binding transcription factor activity, RNA polymerase II-specific"/>
    <property type="evidence" value="ECO:0007669"/>
    <property type="project" value="TreeGrafter"/>
</dbReference>